<evidence type="ECO:0000313" key="4">
    <source>
        <dbReference type="Proteomes" id="UP000662857"/>
    </source>
</evidence>
<evidence type="ECO:0008006" key="5">
    <source>
        <dbReference type="Google" id="ProtNLM"/>
    </source>
</evidence>
<evidence type="ECO:0000256" key="2">
    <source>
        <dbReference type="SAM" id="SignalP"/>
    </source>
</evidence>
<evidence type="ECO:0000313" key="3">
    <source>
        <dbReference type="EMBL" id="QSB13568.1"/>
    </source>
</evidence>
<feature type="signal peptide" evidence="2">
    <location>
        <begin position="1"/>
        <end position="34"/>
    </location>
</feature>
<proteinExistence type="predicted"/>
<reference evidence="3" key="1">
    <citation type="submission" date="2021-02" db="EMBL/GenBank/DDBJ databases">
        <title>Natrosporangium hydrolyticum gen. nov., sp. nov, a haloalkaliphilic actinobacterium from a soda solonchak soil.</title>
        <authorList>
            <person name="Sorokin D.Y."/>
            <person name="Khijniak T.V."/>
            <person name="Zakharycheva A.P."/>
            <person name="Boueva O.V."/>
            <person name="Ariskina E.V."/>
            <person name="Hahnke R.L."/>
            <person name="Bunk B."/>
            <person name="Sproer C."/>
            <person name="Schumann P."/>
            <person name="Evtushenko L.I."/>
            <person name="Kublanov I.V."/>
        </authorList>
    </citation>
    <scope>NUCLEOTIDE SEQUENCE</scope>
    <source>
        <strain evidence="3">DSM 106523</strain>
    </source>
</reference>
<feature type="chain" id="PRO_5034093689" description="LPXTG cell wall anchor domain-containing protein" evidence="2">
    <location>
        <begin position="35"/>
        <end position="277"/>
    </location>
</feature>
<keyword evidence="1" id="KW-1133">Transmembrane helix</keyword>
<keyword evidence="1" id="KW-0812">Transmembrane</keyword>
<protein>
    <recommendedName>
        <fullName evidence="5">LPXTG cell wall anchor domain-containing protein</fullName>
    </recommendedName>
</protein>
<dbReference type="AlphaFoldDB" id="A0A895YII3"/>
<gene>
    <name evidence="3" type="ORF">JQS43_18520</name>
</gene>
<dbReference type="KEGG" id="nhy:JQS43_18520"/>
<dbReference type="EMBL" id="CP070499">
    <property type="protein sequence ID" value="QSB13568.1"/>
    <property type="molecule type" value="Genomic_DNA"/>
</dbReference>
<evidence type="ECO:0000256" key="1">
    <source>
        <dbReference type="SAM" id="Phobius"/>
    </source>
</evidence>
<dbReference type="Proteomes" id="UP000662857">
    <property type="component" value="Chromosome"/>
</dbReference>
<organism evidence="3 4">
    <name type="scientific">Natronosporangium hydrolyticum</name>
    <dbReference type="NCBI Taxonomy" id="2811111"/>
    <lineage>
        <taxon>Bacteria</taxon>
        <taxon>Bacillati</taxon>
        <taxon>Actinomycetota</taxon>
        <taxon>Actinomycetes</taxon>
        <taxon>Micromonosporales</taxon>
        <taxon>Micromonosporaceae</taxon>
        <taxon>Natronosporangium</taxon>
    </lineage>
</organism>
<feature type="transmembrane region" description="Helical" evidence="1">
    <location>
        <begin position="247"/>
        <end position="268"/>
    </location>
</feature>
<dbReference type="RefSeq" id="WP_239675662.1">
    <property type="nucleotide sequence ID" value="NZ_CP070499.1"/>
</dbReference>
<keyword evidence="1" id="KW-0472">Membrane</keyword>
<accession>A0A895YII3</accession>
<keyword evidence="2" id="KW-0732">Signal</keyword>
<keyword evidence="4" id="KW-1185">Reference proteome</keyword>
<name>A0A895YII3_9ACTN</name>
<sequence length="277" mass="28539">MDHRHRAALRVLATVASALLGLLGAILVTSPAQAEPTSVSGECGWDPDASAWTVEWVIQPHPPADAAAFIIADVSSEPTGELTGPVGGSGPHDPSQPLTLTHQVSELGDGPVQLVVSVAWDDPQATTEELSGTVDCEAPPRPELVSGFTFDCRTLTITITNPDSETVRVTFEPVDGDPFGVDVAGGESANVRFPATAGQSVDVLLDGHSVVDPAEPITISKADLEAQECDGDAAAEPVGLAATGSKVALVTVGALALLGLGTGLYLVARRRRIRFTA</sequence>